<feature type="region of interest" description="Disordered" evidence="2">
    <location>
        <begin position="59"/>
        <end position="87"/>
    </location>
</feature>
<protein>
    <recommendedName>
        <fullName evidence="6">PA14 domain-containing protein</fullName>
    </recommendedName>
</protein>
<evidence type="ECO:0000256" key="1">
    <source>
        <dbReference type="SAM" id="Coils"/>
    </source>
</evidence>
<dbReference type="Proteomes" id="UP000182888">
    <property type="component" value="Unassembled WGS sequence"/>
</dbReference>
<accession>A0A0K2VND5</accession>
<dbReference type="EMBL" id="CCND01000001">
    <property type="protein sequence ID" value="CDX49142.1"/>
    <property type="molecule type" value="Genomic_DNA"/>
</dbReference>
<evidence type="ECO:0000313" key="5">
    <source>
        <dbReference type="Proteomes" id="UP000182888"/>
    </source>
</evidence>
<evidence type="ECO:0000256" key="3">
    <source>
        <dbReference type="SAM" id="SignalP"/>
    </source>
</evidence>
<keyword evidence="1" id="KW-0175">Coiled coil</keyword>
<sequence>MKRNLLVASAILSVGIFSTGSVYAQDQQRIDQLEKRVDGMETKLDAILEMLSKQAGKADGAAVNQSGGDDQADVGETPDTSGAATDLGELQPGMTLDLYAVDWPQDSKDIAAGPVGYPAVSEIVAVPNVFEQAAFIDVPSMKRFAGPSDKQVALSWTGLIRIPLSGKHIFQIEILVDNSSKTNACISTLKIDDRDVLRVDSVGKSNGYDSTSTRSNVGQGEINLAAGLHRFALWDHCLGRSRQDLSKVHFNLVAKGPNDRAPKPIDPSRFLTQAN</sequence>
<feature type="signal peptide" evidence="3">
    <location>
        <begin position="1"/>
        <end position="24"/>
    </location>
</feature>
<proteinExistence type="predicted"/>
<evidence type="ECO:0000256" key="2">
    <source>
        <dbReference type="SAM" id="MobiDB-lite"/>
    </source>
</evidence>
<feature type="region of interest" description="Disordered" evidence="2">
    <location>
        <begin position="256"/>
        <end position="275"/>
    </location>
</feature>
<feature type="coiled-coil region" evidence="1">
    <location>
        <begin position="23"/>
        <end position="50"/>
    </location>
</feature>
<organism evidence="4 5">
    <name type="scientific">Mesorhizobium plurifarium</name>
    <dbReference type="NCBI Taxonomy" id="69974"/>
    <lineage>
        <taxon>Bacteria</taxon>
        <taxon>Pseudomonadati</taxon>
        <taxon>Pseudomonadota</taxon>
        <taxon>Alphaproteobacteria</taxon>
        <taxon>Hyphomicrobiales</taxon>
        <taxon>Phyllobacteriaceae</taxon>
        <taxon>Mesorhizobium</taxon>
    </lineage>
</organism>
<keyword evidence="3" id="KW-0732">Signal</keyword>
<dbReference type="AlphaFoldDB" id="A0A0K2VND5"/>
<name>A0A0K2VND5_MESPL</name>
<gene>
    <name evidence="4" type="ORF">MPL1032_10212</name>
</gene>
<reference evidence="5" key="1">
    <citation type="submission" date="2014-08" db="EMBL/GenBank/DDBJ databases">
        <authorList>
            <person name="Edwards T."/>
        </authorList>
    </citation>
    <scope>NUCLEOTIDE SEQUENCE [LARGE SCALE GENOMIC DNA]</scope>
</reference>
<feature type="chain" id="PRO_5005489841" description="PA14 domain-containing protein" evidence="3">
    <location>
        <begin position="25"/>
        <end position="275"/>
    </location>
</feature>
<evidence type="ECO:0008006" key="6">
    <source>
        <dbReference type="Google" id="ProtNLM"/>
    </source>
</evidence>
<evidence type="ECO:0000313" key="4">
    <source>
        <dbReference type="EMBL" id="CDX49142.1"/>
    </source>
</evidence>